<dbReference type="Gene3D" id="1.10.530.10">
    <property type="match status" value="1"/>
</dbReference>
<dbReference type="SUPFAM" id="SSF53955">
    <property type="entry name" value="Lysozyme-like"/>
    <property type="match status" value="1"/>
</dbReference>
<gene>
    <name evidence="3" type="ORF">J2T60_001345</name>
</gene>
<dbReference type="EMBL" id="JALJYF010000001">
    <property type="protein sequence ID" value="MCP1727380.1"/>
    <property type="molecule type" value="Genomic_DNA"/>
</dbReference>
<dbReference type="CDD" id="cd13399">
    <property type="entry name" value="Slt35-like"/>
    <property type="match status" value="1"/>
</dbReference>
<feature type="chain" id="PRO_5045759501" evidence="1">
    <location>
        <begin position="21"/>
        <end position="327"/>
    </location>
</feature>
<comment type="caution">
    <text evidence="3">The sequence shown here is derived from an EMBL/GenBank/DDBJ whole genome shotgun (WGS) entry which is preliminary data.</text>
</comment>
<dbReference type="Gene3D" id="1.10.8.350">
    <property type="entry name" value="Bacterial muramidase"/>
    <property type="match status" value="1"/>
</dbReference>
<dbReference type="PANTHER" id="PTHR30163">
    <property type="entry name" value="MEMBRANE-BOUND LYTIC MUREIN TRANSGLYCOSYLASE B"/>
    <property type="match status" value="1"/>
</dbReference>
<dbReference type="InterPro" id="IPR023346">
    <property type="entry name" value="Lysozyme-like_dom_sf"/>
</dbReference>
<dbReference type="NCBIfam" id="TIGR02282">
    <property type="entry name" value="MltB"/>
    <property type="match status" value="1"/>
</dbReference>
<dbReference type="InterPro" id="IPR031304">
    <property type="entry name" value="SLT_2"/>
</dbReference>
<dbReference type="Proteomes" id="UP001523550">
    <property type="component" value="Unassembled WGS sequence"/>
</dbReference>
<accession>A0ABT1G7W2</accession>
<dbReference type="Pfam" id="PF13406">
    <property type="entry name" value="SLT_2"/>
    <property type="match status" value="1"/>
</dbReference>
<feature type="domain" description="Transglycosylase SLT" evidence="2">
    <location>
        <begin position="28"/>
        <end position="316"/>
    </location>
</feature>
<sequence length="327" mass="37048">MKSVLFSTLLFCLSTSMPLAAQTAYHERQDVQAFVNEMVVEHGLDREWLLSVLADVEQRESVLEAIASPAEAMPWYRYRPIFMTDARIQGGVDFWEEHEHTLRRAEETFGVDAAMIVAIIGIETYYGRHQGTHPVLDSLVTLGFDYPPRAAFFRSELGQLFLLADEEDLDIHTLKGSYAGAMGAGQFISSSYRTYAVDFSNSGQRDLFNDWEDAIGSVANYFSEHGWQRGEAVVVPAILPDDLEMEKPAPLTRKKAGSLREAGLVFTQGVDNDKQVLPVRLELEDENAWWVGLNNFWVITRYNHSPLYAMAAWELSRAIEQEKRDRG</sequence>
<organism evidence="3 4">
    <name type="scientific">Natronospira proteinivora</name>
    <dbReference type="NCBI Taxonomy" id="1807133"/>
    <lineage>
        <taxon>Bacteria</taxon>
        <taxon>Pseudomonadati</taxon>
        <taxon>Pseudomonadota</taxon>
        <taxon>Gammaproteobacteria</taxon>
        <taxon>Natronospirales</taxon>
        <taxon>Natronospiraceae</taxon>
        <taxon>Natronospira</taxon>
    </lineage>
</organism>
<dbReference type="InterPro" id="IPR043426">
    <property type="entry name" value="MltB-like"/>
</dbReference>
<dbReference type="PANTHER" id="PTHR30163:SF9">
    <property type="entry name" value="MEMBRANE-BOUND LYTIC MUREIN TRANSGLYCOSYLASE B"/>
    <property type="match status" value="1"/>
</dbReference>
<proteinExistence type="predicted"/>
<evidence type="ECO:0000259" key="2">
    <source>
        <dbReference type="Pfam" id="PF13406"/>
    </source>
</evidence>
<feature type="signal peptide" evidence="1">
    <location>
        <begin position="1"/>
        <end position="20"/>
    </location>
</feature>
<dbReference type="InterPro" id="IPR011757">
    <property type="entry name" value="Lytic_transglycosylase_MltB"/>
</dbReference>
<evidence type="ECO:0000313" key="4">
    <source>
        <dbReference type="Proteomes" id="UP001523550"/>
    </source>
</evidence>
<name>A0ABT1G7W2_9GAMM</name>
<keyword evidence="1" id="KW-0732">Signal</keyword>
<evidence type="ECO:0000313" key="3">
    <source>
        <dbReference type="EMBL" id="MCP1727380.1"/>
    </source>
</evidence>
<evidence type="ECO:0000256" key="1">
    <source>
        <dbReference type="SAM" id="SignalP"/>
    </source>
</evidence>
<protein>
    <submittedName>
        <fullName evidence="3">Membrane-bound lytic murein transglycosylase B</fullName>
    </submittedName>
</protein>
<dbReference type="RefSeq" id="WP_253447211.1">
    <property type="nucleotide sequence ID" value="NZ_JALJYF010000001.1"/>
</dbReference>
<keyword evidence="4" id="KW-1185">Reference proteome</keyword>
<reference evidence="3 4" key="1">
    <citation type="submission" date="2022-03" db="EMBL/GenBank/DDBJ databases">
        <title>Genomic Encyclopedia of Type Strains, Phase III (KMG-III): the genomes of soil and plant-associated and newly described type strains.</title>
        <authorList>
            <person name="Whitman W."/>
        </authorList>
    </citation>
    <scope>NUCLEOTIDE SEQUENCE [LARGE SCALE GENOMIC DNA]</scope>
    <source>
        <strain evidence="3 4">BSker1</strain>
    </source>
</reference>